<gene>
    <name evidence="4" type="ORF">GCM10023225_07780</name>
</gene>
<dbReference type="InterPro" id="IPR000182">
    <property type="entry name" value="GNAT_dom"/>
</dbReference>
<dbReference type="Proteomes" id="UP001501195">
    <property type="component" value="Unassembled WGS sequence"/>
</dbReference>
<protein>
    <submittedName>
        <fullName evidence="4">GNAT family N-acetyltransferase</fullName>
    </submittedName>
</protein>
<proteinExistence type="predicted"/>
<dbReference type="EMBL" id="BAABIL010000094">
    <property type="protein sequence ID" value="GAA4967685.1"/>
    <property type="molecule type" value="Genomic_DNA"/>
</dbReference>
<dbReference type="SUPFAM" id="SSF55729">
    <property type="entry name" value="Acyl-CoA N-acyltransferases (Nat)"/>
    <property type="match status" value="1"/>
</dbReference>
<dbReference type="InterPro" id="IPR050832">
    <property type="entry name" value="Bact_Acetyltransf"/>
</dbReference>
<evidence type="ECO:0000259" key="3">
    <source>
        <dbReference type="PROSITE" id="PS51186"/>
    </source>
</evidence>
<keyword evidence="1" id="KW-0808">Transferase</keyword>
<evidence type="ECO:0000256" key="1">
    <source>
        <dbReference type="ARBA" id="ARBA00022679"/>
    </source>
</evidence>
<dbReference type="Pfam" id="PF00583">
    <property type="entry name" value="Acetyltransf_1"/>
    <property type="match status" value="1"/>
</dbReference>
<comment type="caution">
    <text evidence="4">The sequence shown here is derived from an EMBL/GenBank/DDBJ whole genome shotgun (WGS) entry which is preliminary data.</text>
</comment>
<keyword evidence="5" id="KW-1185">Reference proteome</keyword>
<dbReference type="RefSeq" id="WP_345711041.1">
    <property type="nucleotide sequence ID" value="NZ_BAABIL010000094.1"/>
</dbReference>
<dbReference type="CDD" id="cd04301">
    <property type="entry name" value="NAT_SF"/>
    <property type="match status" value="1"/>
</dbReference>
<dbReference type="Gene3D" id="3.40.630.30">
    <property type="match status" value="1"/>
</dbReference>
<dbReference type="PANTHER" id="PTHR43877:SF2">
    <property type="entry name" value="AMINOALKYLPHOSPHONATE N-ACETYLTRANSFERASE-RELATED"/>
    <property type="match status" value="1"/>
</dbReference>
<organism evidence="4 5">
    <name type="scientific">Kineococcus glutinatus</name>
    <dbReference type="NCBI Taxonomy" id="1070872"/>
    <lineage>
        <taxon>Bacteria</taxon>
        <taxon>Bacillati</taxon>
        <taxon>Actinomycetota</taxon>
        <taxon>Actinomycetes</taxon>
        <taxon>Kineosporiales</taxon>
        <taxon>Kineosporiaceae</taxon>
        <taxon>Kineococcus</taxon>
    </lineage>
</organism>
<evidence type="ECO:0000256" key="2">
    <source>
        <dbReference type="ARBA" id="ARBA00023315"/>
    </source>
</evidence>
<name>A0ABP9HD10_9ACTN</name>
<feature type="domain" description="N-acetyltransferase" evidence="3">
    <location>
        <begin position="32"/>
        <end position="181"/>
    </location>
</feature>
<dbReference type="PROSITE" id="PS51186">
    <property type="entry name" value="GNAT"/>
    <property type="match status" value="1"/>
</dbReference>
<sequence length="182" mass="19308">MAPPAVPVRDRRHLLDRPAAALPHGFAFRAVGLADPLARPLLEGLAHEYQHGLGHPAEAVRRELAAAPAADFEAPRGCLLVVLHEGRPVAGGGYRRQTGRSAELKRIWTAPTHRRLGLGRAVVAELERRAAAAGCTSIHLSSGVRQHAAHRLYRASGYVPGAQPLPGPGSDPVLRFAKALAA</sequence>
<evidence type="ECO:0000313" key="4">
    <source>
        <dbReference type="EMBL" id="GAA4967685.1"/>
    </source>
</evidence>
<accession>A0ABP9HD10</accession>
<keyword evidence="2" id="KW-0012">Acyltransferase</keyword>
<dbReference type="PANTHER" id="PTHR43877">
    <property type="entry name" value="AMINOALKYLPHOSPHONATE N-ACETYLTRANSFERASE-RELATED-RELATED"/>
    <property type="match status" value="1"/>
</dbReference>
<reference evidence="5" key="1">
    <citation type="journal article" date="2019" name="Int. J. Syst. Evol. Microbiol.">
        <title>The Global Catalogue of Microorganisms (GCM) 10K type strain sequencing project: providing services to taxonomists for standard genome sequencing and annotation.</title>
        <authorList>
            <consortium name="The Broad Institute Genomics Platform"/>
            <consortium name="The Broad Institute Genome Sequencing Center for Infectious Disease"/>
            <person name="Wu L."/>
            <person name="Ma J."/>
        </authorList>
    </citation>
    <scope>NUCLEOTIDE SEQUENCE [LARGE SCALE GENOMIC DNA]</scope>
    <source>
        <strain evidence="5">JCM 18126</strain>
    </source>
</reference>
<dbReference type="InterPro" id="IPR016181">
    <property type="entry name" value="Acyl_CoA_acyltransferase"/>
</dbReference>
<evidence type="ECO:0000313" key="5">
    <source>
        <dbReference type="Proteomes" id="UP001501195"/>
    </source>
</evidence>